<dbReference type="EMBL" id="BARU01045670">
    <property type="protein sequence ID" value="GAH95522.1"/>
    <property type="molecule type" value="Genomic_DNA"/>
</dbReference>
<feature type="non-terminal residue" evidence="2">
    <location>
        <position position="145"/>
    </location>
</feature>
<dbReference type="Pfam" id="PF13439">
    <property type="entry name" value="Glyco_transf_4"/>
    <property type="match status" value="1"/>
</dbReference>
<reference evidence="2" key="1">
    <citation type="journal article" date="2014" name="Front. Microbiol.">
        <title>High frequency of phylogenetically diverse reductive dehalogenase-homologous genes in deep subseafloor sedimentary metagenomes.</title>
        <authorList>
            <person name="Kawai M."/>
            <person name="Futagami T."/>
            <person name="Toyoda A."/>
            <person name="Takaki Y."/>
            <person name="Nishi S."/>
            <person name="Hori S."/>
            <person name="Arai W."/>
            <person name="Tsubouchi T."/>
            <person name="Morono Y."/>
            <person name="Uchiyama I."/>
            <person name="Ito T."/>
            <person name="Fujiyama A."/>
            <person name="Inagaki F."/>
            <person name="Takami H."/>
        </authorList>
    </citation>
    <scope>NUCLEOTIDE SEQUENCE</scope>
    <source>
        <strain evidence="2">Expedition CK06-06</strain>
    </source>
</reference>
<evidence type="ECO:0000313" key="2">
    <source>
        <dbReference type="EMBL" id="GAH95522.1"/>
    </source>
</evidence>
<dbReference type="Gene3D" id="3.40.50.2000">
    <property type="entry name" value="Glycogen Phosphorylase B"/>
    <property type="match status" value="1"/>
</dbReference>
<evidence type="ECO:0000259" key="1">
    <source>
        <dbReference type="Pfam" id="PF13439"/>
    </source>
</evidence>
<protein>
    <recommendedName>
        <fullName evidence="1">Glycosyltransferase subfamily 4-like N-terminal domain-containing protein</fullName>
    </recommendedName>
</protein>
<name>X1JN97_9ZZZZ</name>
<comment type="caution">
    <text evidence="2">The sequence shown here is derived from an EMBL/GenBank/DDBJ whole genome shotgun (WGS) entry which is preliminary data.</text>
</comment>
<organism evidence="2">
    <name type="scientific">marine sediment metagenome</name>
    <dbReference type="NCBI Taxonomy" id="412755"/>
    <lineage>
        <taxon>unclassified sequences</taxon>
        <taxon>metagenomes</taxon>
        <taxon>ecological metagenomes</taxon>
    </lineage>
</organism>
<feature type="non-terminal residue" evidence="2">
    <location>
        <position position="1"/>
    </location>
</feature>
<feature type="domain" description="Glycosyltransferase subfamily 4-like N-terminal" evidence="1">
    <location>
        <begin position="2"/>
        <end position="144"/>
    </location>
</feature>
<sequence length="145" mass="16752">TRAGHEVSIVCQEAKWKYEGVKIYQLGRRGWPRVRRLQNFVSQVQEIIQKSDYDIVHTALPVPGANVYQAHGGTVQAKVTGKLRRFGRLERVAIGLGEPLKANRRRMRRLERQVAEDPKAICLCVSEMIANEYDTHYHRRDCVRV</sequence>
<gene>
    <name evidence="2" type="ORF">S03H2_69206</name>
</gene>
<dbReference type="AlphaFoldDB" id="X1JN97"/>
<proteinExistence type="predicted"/>
<accession>X1JN97</accession>
<dbReference type="SUPFAM" id="SSF53756">
    <property type="entry name" value="UDP-Glycosyltransferase/glycogen phosphorylase"/>
    <property type="match status" value="1"/>
</dbReference>
<dbReference type="InterPro" id="IPR028098">
    <property type="entry name" value="Glyco_trans_4-like_N"/>
</dbReference>